<accession>A0A8I0CPW2</accession>
<evidence type="ECO:0000256" key="1">
    <source>
        <dbReference type="SAM" id="Phobius"/>
    </source>
</evidence>
<feature type="transmembrane region" description="Helical" evidence="1">
    <location>
        <begin position="7"/>
        <end position="25"/>
    </location>
</feature>
<gene>
    <name evidence="2" type="ORF">FHU32_002086</name>
</gene>
<keyword evidence="1" id="KW-0472">Membrane</keyword>
<sequence length="58" mass="6146">MKKTVSMNALLVALVGFILSLYIGLRHDSVIGFLVMFVITAAATGLVNRLTSGPGRPD</sequence>
<dbReference type="Proteomes" id="UP000612712">
    <property type="component" value="Unassembled WGS sequence"/>
</dbReference>
<proteinExistence type="predicted"/>
<comment type="caution">
    <text evidence="2">The sequence shown here is derived from an EMBL/GenBank/DDBJ whole genome shotgun (WGS) entry which is preliminary data.</text>
</comment>
<feature type="transmembrane region" description="Helical" evidence="1">
    <location>
        <begin position="31"/>
        <end position="50"/>
    </location>
</feature>
<dbReference type="EMBL" id="JACHWT010000010">
    <property type="protein sequence ID" value="MBB3116835.1"/>
    <property type="molecule type" value="Genomic_DNA"/>
</dbReference>
<dbReference type="AlphaFoldDB" id="A0A8I0CPW2"/>
<keyword evidence="1" id="KW-0812">Transmembrane</keyword>
<dbReference type="RefSeq" id="WP_010268708.1">
    <property type="nucleotide sequence ID" value="NZ_AENJ01000168.1"/>
</dbReference>
<organism evidence="2 3">
    <name type="scientific">Corynebacterium bovis DSM 20582 = CIP 54.80</name>
    <dbReference type="NCBI Taxonomy" id="927655"/>
    <lineage>
        <taxon>Bacteria</taxon>
        <taxon>Bacillati</taxon>
        <taxon>Actinomycetota</taxon>
        <taxon>Actinomycetes</taxon>
        <taxon>Mycobacteriales</taxon>
        <taxon>Corynebacteriaceae</taxon>
        <taxon>Corynebacterium</taxon>
    </lineage>
</organism>
<evidence type="ECO:0000313" key="2">
    <source>
        <dbReference type="EMBL" id="MBB3116835.1"/>
    </source>
</evidence>
<keyword evidence="1" id="KW-1133">Transmembrane helix</keyword>
<reference evidence="2" key="1">
    <citation type="submission" date="2020-08" db="EMBL/GenBank/DDBJ databases">
        <title>Sequencing the genomes of 1000 actinobacteria strains.</title>
        <authorList>
            <person name="Klenk H.-P."/>
        </authorList>
    </citation>
    <scope>NUCLEOTIDE SEQUENCE</scope>
    <source>
        <strain evidence="2">DSM 20582</strain>
    </source>
</reference>
<name>A0A8I0CPW2_9CORY</name>
<evidence type="ECO:0000313" key="3">
    <source>
        <dbReference type="Proteomes" id="UP000612712"/>
    </source>
</evidence>
<protein>
    <submittedName>
        <fullName evidence="2">Divalent metal cation (Fe/Co/Zn/Cd) transporter</fullName>
    </submittedName>
</protein>